<evidence type="ECO:0000313" key="9">
    <source>
        <dbReference type="EMBL" id="MFD2649249.1"/>
    </source>
</evidence>
<gene>
    <name evidence="9" type="ORF">ACFSX5_15780</name>
</gene>
<comment type="subcellular location">
    <subcellularLocation>
        <location evidence="1">Cell membrane</location>
        <topology evidence="1">Multi-pass membrane protein</topology>
    </subcellularLocation>
</comment>
<evidence type="ECO:0000256" key="1">
    <source>
        <dbReference type="ARBA" id="ARBA00004651"/>
    </source>
</evidence>
<feature type="transmembrane region" description="Helical" evidence="8">
    <location>
        <begin position="70"/>
        <end position="93"/>
    </location>
</feature>
<dbReference type="PANTHER" id="PTHR23535:SF2">
    <property type="entry name" value="SUGAR EFFLUX TRANSPORTER A-RELATED"/>
    <property type="match status" value="1"/>
</dbReference>
<keyword evidence="3" id="KW-1003">Cell membrane</keyword>
<dbReference type="EMBL" id="JBHUNP010000001">
    <property type="protein sequence ID" value="MFD2649249.1"/>
    <property type="molecule type" value="Genomic_DNA"/>
</dbReference>
<feature type="transmembrane region" description="Helical" evidence="8">
    <location>
        <begin position="105"/>
        <end position="124"/>
    </location>
</feature>
<evidence type="ECO:0000256" key="4">
    <source>
        <dbReference type="ARBA" id="ARBA00022597"/>
    </source>
</evidence>
<feature type="transmembrane region" description="Helical" evidence="8">
    <location>
        <begin position="285"/>
        <end position="305"/>
    </location>
</feature>
<dbReference type="SUPFAM" id="SSF103473">
    <property type="entry name" value="MFS general substrate transporter"/>
    <property type="match status" value="1"/>
</dbReference>
<feature type="transmembrane region" description="Helical" evidence="8">
    <location>
        <begin position="371"/>
        <end position="392"/>
    </location>
</feature>
<dbReference type="Proteomes" id="UP001597521">
    <property type="component" value="Unassembled WGS sequence"/>
</dbReference>
<evidence type="ECO:0000256" key="6">
    <source>
        <dbReference type="ARBA" id="ARBA00022989"/>
    </source>
</evidence>
<proteinExistence type="predicted"/>
<keyword evidence="2" id="KW-0813">Transport</keyword>
<evidence type="ECO:0000256" key="5">
    <source>
        <dbReference type="ARBA" id="ARBA00022692"/>
    </source>
</evidence>
<comment type="caution">
    <text evidence="9">The sequence shown here is derived from an EMBL/GenBank/DDBJ whole genome shotgun (WGS) entry which is preliminary data.</text>
</comment>
<dbReference type="InterPro" id="IPR036259">
    <property type="entry name" value="MFS_trans_sf"/>
</dbReference>
<feature type="transmembrane region" description="Helical" evidence="8">
    <location>
        <begin position="337"/>
        <end position="359"/>
    </location>
</feature>
<sequence length="432" mass="45302">MPQRSRRWLGRWTAPSAQARSRRPWRRDAMASESRLPVTALLGANMFFSGVSYAATIPYASLVGVDTLGMSPGFFATVMSAGAIFGTFVSLGLGYLSDKLPDRRLLVLLTALTGILAHGMIYLWPTQASFTIAMALIMPFSGAAYGQSFGYVRVYYLKHRPERADFMVQALRTVFTLAWIVVPPLAGWVAAEFSIFDVFLASAIAYAGIAAVFALLMADPKAAVQMPAPVRVKGASLLSAFELRPGTLAGITGLIVMTGAMRLMTLTMALFIVSDLGGTVTDVGLYAGITAATEAPLMLLLAWLTTRVTKETLLAGAGLVMAVFIGLTSQLESVPALFWLLALNGLGTAALMSVNISYVQDAIKGRVGLSTSLMDVVAIAANLLGAGAFGVLASGGDYRFALIVAAAVSVLGAAIMAAGNLGRLGGLKPAQA</sequence>
<dbReference type="InterPro" id="IPR011701">
    <property type="entry name" value="MFS"/>
</dbReference>
<dbReference type="Pfam" id="PF07690">
    <property type="entry name" value="MFS_1"/>
    <property type="match status" value="2"/>
</dbReference>
<organism evidence="9 10">
    <name type="scientific">Devosia albogilva</name>
    <dbReference type="NCBI Taxonomy" id="429726"/>
    <lineage>
        <taxon>Bacteria</taxon>
        <taxon>Pseudomonadati</taxon>
        <taxon>Pseudomonadota</taxon>
        <taxon>Alphaproteobacteria</taxon>
        <taxon>Hyphomicrobiales</taxon>
        <taxon>Devosiaceae</taxon>
        <taxon>Devosia</taxon>
    </lineage>
</organism>
<evidence type="ECO:0000256" key="8">
    <source>
        <dbReference type="SAM" id="Phobius"/>
    </source>
</evidence>
<feature type="transmembrane region" description="Helical" evidence="8">
    <location>
        <begin position="130"/>
        <end position="154"/>
    </location>
</feature>
<dbReference type="Gene3D" id="1.20.1250.20">
    <property type="entry name" value="MFS general substrate transporter like domains"/>
    <property type="match status" value="2"/>
</dbReference>
<protein>
    <submittedName>
        <fullName evidence="9">MFS transporter</fullName>
    </submittedName>
</protein>
<accession>A0ABW5QP31</accession>
<name>A0ABW5QP31_9HYPH</name>
<dbReference type="PANTHER" id="PTHR23535">
    <property type="entry name" value="SUGAR EFFLUX TRANSPORTER A-RELATED"/>
    <property type="match status" value="1"/>
</dbReference>
<keyword evidence="5 8" id="KW-0812">Transmembrane</keyword>
<evidence type="ECO:0000256" key="7">
    <source>
        <dbReference type="ARBA" id="ARBA00023136"/>
    </source>
</evidence>
<feature type="transmembrane region" description="Helical" evidence="8">
    <location>
        <begin position="312"/>
        <end position="331"/>
    </location>
</feature>
<keyword evidence="6 8" id="KW-1133">Transmembrane helix</keyword>
<feature type="transmembrane region" description="Helical" evidence="8">
    <location>
        <begin position="166"/>
        <end position="186"/>
    </location>
</feature>
<keyword evidence="4" id="KW-0762">Sugar transport</keyword>
<evidence type="ECO:0000256" key="2">
    <source>
        <dbReference type="ARBA" id="ARBA00022448"/>
    </source>
</evidence>
<feature type="transmembrane region" description="Helical" evidence="8">
    <location>
        <begin position="398"/>
        <end position="418"/>
    </location>
</feature>
<dbReference type="RefSeq" id="WP_386834724.1">
    <property type="nucleotide sequence ID" value="NZ_JBHUNP010000001.1"/>
</dbReference>
<evidence type="ECO:0000313" key="10">
    <source>
        <dbReference type="Proteomes" id="UP001597521"/>
    </source>
</evidence>
<feature type="transmembrane region" description="Helical" evidence="8">
    <location>
        <begin position="198"/>
        <end position="218"/>
    </location>
</feature>
<reference evidence="10" key="1">
    <citation type="journal article" date="2019" name="Int. J. Syst. Evol. Microbiol.">
        <title>The Global Catalogue of Microorganisms (GCM) 10K type strain sequencing project: providing services to taxonomists for standard genome sequencing and annotation.</title>
        <authorList>
            <consortium name="The Broad Institute Genomics Platform"/>
            <consortium name="The Broad Institute Genome Sequencing Center for Infectious Disease"/>
            <person name="Wu L."/>
            <person name="Ma J."/>
        </authorList>
    </citation>
    <scope>NUCLEOTIDE SEQUENCE [LARGE SCALE GENOMIC DNA]</scope>
    <source>
        <strain evidence="10">CCM 7427</strain>
    </source>
</reference>
<keyword evidence="10" id="KW-1185">Reference proteome</keyword>
<keyword evidence="7 8" id="KW-0472">Membrane</keyword>
<evidence type="ECO:0000256" key="3">
    <source>
        <dbReference type="ARBA" id="ARBA00022475"/>
    </source>
</evidence>
<feature type="transmembrane region" description="Helical" evidence="8">
    <location>
        <begin position="248"/>
        <end position="273"/>
    </location>
</feature>